<dbReference type="InterPro" id="IPR042523">
    <property type="entry name" value="Atg7_N_2"/>
</dbReference>
<dbReference type="Pfam" id="PF16420">
    <property type="entry name" value="ATG7_N"/>
    <property type="match status" value="1"/>
</dbReference>
<protein>
    <recommendedName>
        <fullName evidence="3 11">Ubiquitin-like modifier-activating enzyme ATG7</fullName>
    </recommendedName>
    <alternativeName>
        <fullName evidence="11">Autophagy-related protein 7</fullName>
    </alternativeName>
</protein>
<evidence type="ECO:0000256" key="11">
    <source>
        <dbReference type="RuleBase" id="RU366022"/>
    </source>
</evidence>
<dbReference type="GO" id="GO:0000422">
    <property type="term" value="P:autophagy of mitochondrion"/>
    <property type="evidence" value="ECO:0007669"/>
    <property type="project" value="TreeGrafter"/>
</dbReference>
<proteinExistence type="inferred from homology"/>
<evidence type="ECO:0000256" key="6">
    <source>
        <dbReference type="ARBA" id="ARBA00022786"/>
    </source>
</evidence>
<evidence type="ECO:0000256" key="7">
    <source>
        <dbReference type="ARBA" id="ARBA00022927"/>
    </source>
</evidence>
<feature type="domain" description="THIF-type NAD/FAD binding fold" evidence="12">
    <location>
        <begin position="308"/>
        <end position="545"/>
    </location>
</feature>
<reference evidence="14" key="1">
    <citation type="journal article" date="2022" name="DNA Res.">
        <title>Genome analysis of five recently described species of the CUG-Ser clade uncovers Candida theae as a new hybrid lineage with pathogenic potential in the Candida parapsilosis species complex.</title>
        <authorList>
            <person name="Mixao V."/>
            <person name="Del Olmo V."/>
            <person name="Hegedusova E."/>
            <person name="Saus E."/>
            <person name="Pryszcz L."/>
            <person name="Cillingova A."/>
            <person name="Nosek J."/>
            <person name="Gabaldon T."/>
        </authorList>
    </citation>
    <scope>NUCLEOTIDE SEQUENCE</scope>
    <source>
        <strain evidence="14">CBS 10844</strain>
    </source>
</reference>
<dbReference type="Gene3D" id="3.40.140.70">
    <property type="entry name" value="Ubiquitin-like modifier-activating enzyme ATG7 N-terminal domain"/>
    <property type="match status" value="1"/>
</dbReference>
<keyword evidence="6 11" id="KW-0833">Ubl conjugation pathway</keyword>
<dbReference type="GeneID" id="73379787"/>
<dbReference type="NCBIfam" id="TIGR01381">
    <property type="entry name" value="E1_like_apg7"/>
    <property type="match status" value="1"/>
</dbReference>
<dbReference type="Gene3D" id="3.40.140.100">
    <property type="entry name" value="Ubiquitin-like modifier-activating enzyme ATG7 C-terminal domain"/>
    <property type="match status" value="1"/>
</dbReference>
<dbReference type="Pfam" id="PF00899">
    <property type="entry name" value="ThiF"/>
    <property type="match status" value="1"/>
</dbReference>
<keyword evidence="15" id="KW-1185">Reference proteome</keyword>
<dbReference type="InterPro" id="IPR042522">
    <property type="entry name" value="Atg7_N_1"/>
</dbReference>
<evidence type="ECO:0000256" key="9">
    <source>
        <dbReference type="ARBA" id="ARBA00024930"/>
    </source>
</evidence>
<dbReference type="GO" id="GO:0000407">
    <property type="term" value="C:phagophore assembly site"/>
    <property type="evidence" value="ECO:0007669"/>
    <property type="project" value="UniProtKB-SubCell"/>
</dbReference>
<dbReference type="InterPro" id="IPR032197">
    <property type="entry name" value="Atg7_N"/>
</dbReference>
<dbReference type="GO" id="GO:0032446">
    <property type="term" value="P:protein modification by small protein conjugation"/>
    <property type="evidence" value="ECO:0007669"/>
    <property type="project" value="TreeGrafter"/>
</dbReference>
<dbReference type="InterPro" id="IPR000594">
    <property type="entry name" value="ThiF_NAD_FAD-bd"/>
</dbReference>
<evidence type="ECO:0000256" key="2">
    <source>
        <dbReference type="ARBA" id="ARBA00011738"/>
    </source>
</evidence>
<dbReference type="AlphaFoldDB" id="A0AAI9SYT2"/>
<evidence type="ECO:0000313" key="15">
    <source>
        <dbReference type="Proteomes" id="UP001202479"/>
    </source>
</evidence>
<dbReference type="EMBL" id="JAHUZD010000070">
    <property type="protein sequence ID" value="KAI3405005.2"/>
    <property type="molecule type" value="Genomic_DNA"/>
</dbReference>
<comment type="subunit">
    <text evidence="2 11">Homodimer.</text>
</comment>
<comment type="caution">
    <text evidence="14">The sequence shown here is derived from an EMBL/GenBank/DDBJ whole genome shotgun (WGS) entry which is preliminary data.</text>
</comment>
<dbReference type="FunFam" id="3.40.50.720:FF:000243">
    <property type="entry name" value="Ubiquitin-like modifier-activating enzyme ATG7"/>
    <property type="match status" value="1"/>
</dbReference>
<feature type="active site" description="Glycyl thioester intermediate" evidence="10">
    <location>
        <position position="514"/>
    </location>
</feature>
<evidence type="ECO:0000259" key="12">
    <source>
        <dbReference type="Pfam" id="PF00899"/>
    </source>
</evidence>
<evidence type="ECO:0000256" key="4">
    <source>
        <dbReference type="ARBA" id="ARBA00022448"/>
    </source>
</evidence>
<comment type="similarity">
    <text evidence="1 11">Belongs to the ATG7 family.</text>
</comment>
<dbReference type="PANTHER" id="PTHR10953">
    <property type="entry name" value="UBIQUITIN-ACTIVATING ENZYME E1"/>
    <property type="match status" value="1"/>
</dbReference>
<evidence type="ECO:0000313" key="14">
    <source>
        <dbReference type="EMBL" id="KAI3405005.2"/>
    </source>
</evidence>
<comment type="subcellular location">
    <subcellularLocation>
        <location evidence="11">Cytoplasm</location>
    </subcellularLocation>
    <subcellularLocation>
        <location evidence="11">Preautophagosomal structure</location>
    </subcellularLocation>
</comment>
<feature type="domain" description="Ubiquitin-like modifier-activating enzyme Atg7 N-terminal" evidence="13">
    <location>
        <begin position="8"/>
        <end position="291"/>
    </location>
</feature>
<dbReference type="InterPro" id="IPR006285">
    <property type="entry name" value="Atg7"/>
</dbReference>
<dbReference type="InterPro" id="IPR035985">
    <property type="entry name" value="Ubiquitin-activating_enz"/>
</dbReference>
<dbReference type="GO" id="GO:0015031">
    <property type="term" value="P:protein transport"/>
    <property type="evidence" value="ECO:0007669"/>
    <property type="project" value="UniProtKB-UniRule"/>
</dbReference>
<gene>
    <name evidence="14" type="ORF">KGF56_002170</name>
</gene>
<keyword evidence="7 11" id="KW-0653">Protein transport</keyword>
<keyword evidence="8 11" id="KW-0072">Autophagy</keyword>
<dbReference type="GO" id="GO:0006995">
    <property type="term" value="P:cellular response to nitrogen starvation"/>
    <property type="evidence" value="ECO:0007669"/>
    <property type="project" value="TreeGrafter"/>
</dbReference>
<evidence type="ECO:0000259" key="13">
    <source>
        <dbReference type="Pfam" id="PF16420"/>
    </source>
</evidence>
<evidence type="ECO:0000256" key="1">
    <source>
        <dbReference type="ARBA" id="ARBA00010931"/>
    </source>
</evidence>
<dbReference type="Proteomes" id="UP001202479">
    <property type="component" value="Unassembled WGS sequence"/>
</dbReference>
<dbReference type="GO" id="GO:0019779">
    <property type="term" value="F:Atg8 activating enzyme activity"/>
    <property type="evidence" value="ECO:0007669"/>
    <property type="project" value="TreeGrafter"/>
</dbReference>
<accession>A0AAI9SYT2</accession>
<sequence length="650" mass="73706">MSTLSKPMRYTLPQSFVDSSFFSKLAQLKLEKYKLDSTTRDIFGYQSLPSKLNKFDDVPTVSLDEESFNQDASDSTKRILQGELINVNTIEEFKNINKQNLLSSWGRALQEVIWKSRDFDCKLFFKFAILSFSDLKKYKFYYWLAFPTLQSNWTKLEEKNVDKETLELIEPYLSNSEGQQQQQQQQQQQFYQFSEKKLFSTFDIAKDHTFVFFDSCLSHDKRPAAQLKNYLYYLAYKGLKTINLIVYRNNGLSFQNILELESAVSPDELKVVGWERTSQGKLGPKMADLSALSDPHELAAQAVDLNLRLMKWRVAPELDLEILKAQTVLLLGAGTLGSYVARALLGWGFREINFIDNGQVSYSNPVRQSLYNFKDCFSDNGRGATKATTAAENLKSIFPGVRTSGFDIGVPMIGHPITDEETQKANYQTLEQLFDKSDVVFLLMDSRESRWLPTVMGAAKGKLVINAALGFDSYLVMRHGNANQHKENKLGCYFCNDIVAPEDSLSDRTLDQMCTVTRPGGALMASSLAVELLVSLLQHPKGQNASHNDSSSSSSKFGTTPHQIRGFLSNFTQSLFFSPSYPNCSACSPSVVTEYRQNGWEFVKKCLNDPEYLENLCGLKKVQEDAELAIKQLLPQMDLDEDDEDNEWLS</sequence>
<dbReference type="SUPFAM" id="SSF69572">
    <property type="entry name" value="Activating enzymes of the ubiquitin-like proteins"/>
    <property type="match status" value="1"/>
</dbReference>
<organism evidence="14 15">
    <name type="scientific">Candida oxycetoniae</name>
    <dbReference type="NCBI Taxonomy" id="497107"/>
    <lineage>
        <taxon>Eukaryota</taxon>
        <taxon>Fungi</taxon>
        <taxon>Dikarya</taxon>
        <taxon>Ascomycota</taxon>
        <taxon>Saccharomycotina</taxon>
        <taxon>Pichiomycetes</taxon>
        <taxon>Debaryomycetaceae</taxon>
        <taxon>Candida/Lodderomyces clade</taxon>
        <taxon>Candida</taxon>
    </lineage>
</organism>
<dbReference type="InterPro" id="IPR045886">
    <property type="entry name" value="ThiF/MoeB/HesA"/>
</dbReference>
<comment type="function">
    <text evidence="9">E1-like activating enzyme involved in the 2 ubiquitin-like systems required for cytoplasm to vacuole transport (Cvt) and autophagy. Activates ATG12 for its conjugation with ATG5 and ATG8 for its conjugation with phosphatidylethanolamine. Both systems are needed for the ATG8 association to Cvt vesicles and autophagosomes membranes. Autophagy is essential for maintenance of amino acid levels and protein synthesis under nitrogen starvation. Required for selective autophagic degradation of the nucleus (nucleophagy) as well as for mitophagy which contributes to regulate mitochondrial quantity and quality by eliminating the mitochondria to a basal level to fulfill cellular energy requirements and preventing excess ROS production. Plays a role in the regulation of filamentous growth and chronological longevity.</text>
</comment>
<keyword evidence="4 11" id="KW-0813">Transport</keyword>
<name>A0AAI9SYT2_9ASCO</name>
<evidence type="ECO:0000256" key="8">
    <source>
        <dbReference type="ARBA" id="ARBA00023006"/>
    </source>
</evidence>
<dbReference type="GO" id="GO:0019778">
    <property type="term" value="F:Atg12 activating enzyme activity"/>
    <property type="evidence" value="ECO:0007669"/>
    <property type="project" value="TreeGrafter"/>
</dbReference>
<evidence type="ECO:0000256" key="5">
    <source>
        <dbReference type="ARBA" id="ARBA00022490"/>
    </source>
</evidence>
<dbReference type="Gene3D" id="3.40.50.720">
    <property type="entry name" value="NAD(P)-binding Rossmann-like Domain"/>
    <property type="match status" value="1"/>
</dbReference>
<dbReference type="RefSeq" id="XP_049180750.1">
    <property type="nucleotide sequence ID" value="XM_049323370.1"/>
</dbReference>
<evidence type="ECO:0000256" key="3">
    <source>
        <dbReference type="ARBA" id="ARBA00017647"/>
    </source>
</evidence>
<evidence type="ECO:0000256" key="10">
    <source>
        <dbReference type="PIRSR" id="PIRSR606285-1"/>
    </source>
</evidence>
<dbReference type="GO" id="GO:0034727">
    <property type="term" value="P:piecemeal microautophagy of the nucleus"/>
    <property type="evidence" value="ECO:0007669"/>
    <property type="project" value="TreeGrafter"/>
</dbReference>
<dbReference type="PANTHER" id="PTHR10953:SF3">
    <property type="entry name" value="UBIQUITIN-LIKE MODIFIER-ACTIVATING ENZYME ATG7"/>
    <property type="match status" value="1"/>
</dbReference>
<dbReference type="GO" id="GO:0000045">
    <property type="term" value="P:autophagosome assembly"/>
    <property type="evidence" value="ECO:0007669"/>
    <property type="project" value="TreeGrafter"/>
</dbReference>
<keyword evidence="5 11" id="KW-0963">Cytoplasm</keyword>